<dbReference type="GO" id="GO:0016020">
    <property type="term" value="C:membrane"/>
    <property type="evidence" value="ECO:0007669"/>
    <property type="project" value="InterPro"/>
</dbReference>
<dbReference type="SMART" id="SM00228">
    <property type="entry name" value="PDZ"/>
    <property type="match status" value="2"/>
</dbReference>
<evidence type="ECO:0000259" key="3">
    <source>
        <dbReference type="PROSITE" id="PS50106"/>
    </source>
</evidence>
<comment type="cofactor">
    <cofactor evidence="1">
        <name>Zn(2+)</name>
        <dbReference type="ChEBI" id="CHEBI:29105"/>
    </cofactor>
</comment>
<name>A0A432MQP7_9BACT</name>
<accession>A0A432MQP7</accession>
<protein>
    <submittedName>
        <fullName evidence="4">PDZ domain-containing protein</fullName>
    </submittedName>
</protein>
<dbReference type="PROSITE" id="PS50106">
    <property type="entry name" value="PDZ"/>
    <property type="match status" value="2"/>
</dbReference>
<dbReference type="Proteomes" id="UP000280296">
    <property type="component" value="Unassembled WGS sequence"/>
</dbReference>
<organism evidence="4 5">
    <name type="scientific">Tautonia sociabilis</name>
    <dbReference type="NCBI Taxonomy" id="2080755"/>
    <lineage>
        <taxon>Bacteria</taxon>
        <taxon>Pseudomonadati</taxon>
        <taxon>Planctomycetota</taxon>
        <taxon>Planctomycetia</taxon>
        <taxon>Isosphaerales</taxon>
        <taxon>Isosphaeraceae</taxon>
        <taxon>Tautonia</taxon>
    </lineage>
</organism>
<dbReference type="CDD" id="cd06779">
    <property type="entry name" value="cpPDZ_Deg_HtrA-like"/>
    <property type="match status" value="2"/>
</dbReference>
<gene>
    <name evidence="4" type="ORF">TsocGM_02910</name>
</gene>
<dbReference type="Pfam" id="PF13180">
    <property type="entry name" value="PDZ_2"/>
    <property type="match status" value="2"/>
</dbReference>
<reference evidence="4 5" key="1">
    <citation type="submission" date="2018-12" db="EMBL/GenBank/DDBJ databases">
        <authorList>
            <person name="Toschakov S.V."/>
        </authorList>
    </citation>
    <scope>NUCLEOTIDE SEQUENCE [LARGE SCALE GENOMIC DNA]</scope>
    <source>
        <strain evidence="4 5">GM2012</strain>
    </source>
</reference>
<evidence type="ECO:0000256" key="1">
    <source>
        <dbReference type="ARBA" id="ARBA00001947"/>
    </source>
</evidence>
<evidence type="ECO:0000313" key="5">
    <source>
        <dbReference type="Proteomes" id="UP000280296"/>
    </source>
</evidence>
<feature type="region of interest" description="Disordered" evidence="2">
    <location>
        <begin position="277"/>
        <end position="297"/>
    </location>
</feature>
<dbReference type="GO" id="GO:0006508">
    <property type="term" value="P:proteolysis"/>
    <property type="evidence" value="ECO:0007669"/>
    <property type="project" value="InterPro"/>
</dbReference>
<dbReference type="Gene3D" id="2.30.42.10">
    <property type="match status" value="2"/>
</dbReference>
<dbReference type="PANTHER" id="PTHR42837">
    <property type="entry name" value="REGULATOR OF SIGMA-E PROTEASE RSEP"/>
    <property type="match status" value="1"/>
</dbReference>
<dbReference type="RefSeq" id="WP_126723812.1">
    <property type="nucleotide sequence ID" value="NZ_RYZH01000003.1"/>
</dbReference>
<dbReference type="AlphaFoldDB" id="A0A432MQP7"/>
<dbReference type="OrthoDB" id="266008at2"/>
<keyword evidence="5" id="KW-1185">Reference proteome</keyword>
<dbReference type="PANTHER" id="PTHR42837:SF2">
    <property type="entry name" value="MEMBRANE METALLOPROTEASE ARASP2, CHLOROPLASTIC-RELATED"/>
    <property type="match status" value="1"/>
</dbReference>
<evidence type="ECO:0000256" key="2">
    <source>
        <dbReference type="SAM" id="MobiDB-lite"/>
    </source>
</evidence>
<dbReference type="EMBL" id="RYZH01000003">
    <property type="protein sequence ID" value="RUL89376.1"/>
    <property type="molecule type" value="Genomic_DNA"/>
</dbReference>
<sequence>MTLGQLLRPSLILGLAVVPAGFALGQEGEHSSPDRLQVRRFRFERIDPQQKDELGESIRRQFERSFPMSPEGGLRFFGPGQMGQFRFELDGESVLGLTLRPAPEVLRSHLDLPEGGGLVVSNVAEDSPAKGTIEENDILLRVGETTLSEPSDLSEALEAAEGDTLAITLLRKGEERTVEVERPRADAPQGERYVIGVTIEAPDDAVRAQLGLPEGQGVIVMSVSPDSAAAEAGLKPNDILVTLGGEPIVGARELSEQVQENGAKPVELTIIRDGEETTVEVTPRKAPAPPVPPAPPGVPEGFRFFGPGVMIDPEGNVLRPGPGGAMQPRSFVFPGQVSPELERKLDDVLKQLDQLRQELEDLKQTRPDRRDRGRDGDRG</sequence>
<evidence type="ECO:0000313" key="4">
    <source>
        <dbReference type="EMBL" id="RUL89376.1"/>
    </source>
</evidence>
<feature type="region of interest" description="Disordered" evidence="2">
    <location>
        <begin position="358"/>
        <end position="379"/>
    </location>
</feature>
<comment type="caution">
    <text evidence="4">The sequence shown here is derived from an EMBL/GenBank/DDBJ whole genome shotgun (WGS) entry which is preliminary data.</text>
</comment>
<feature type="domain" description="PDZ" evidence="3">
    <location>
        <begin position="84"/>
        <end position="184"/>
    </location>
</feature>
<dbReference type="GO" id="GO:0004222">
    <property type="term" value="F:metalloendopeptidase activity"/>
    <property type="evidence" value="ECO:0007669"/>
    <property type="project" value="InterPro"/>
</dbReference>
<dbReference type="InterPro" id="IPR004387">
    <property type="entry name" value="Pept_M50_Zn"/>
</dbReference>
<reference evidence="4 5" key="2">
    <citation type="submission" date="2019-01" db="EMBL/GenBank/DDBJ databases">
        <title>Tautonia sociabilis, a novel thermotolerant planctomycete of Isosphaeraceae family, isolated from a 4000 m deep subterranean habitat.</title>
        <authorList>
            <person name="Kovaleva O.L."/>
            <person name="Elcheninov A.G."/>
            <person name="Van Heerden E."/>
            <person name="Toshchakov S.V."/>
            <person name="Novikov A."/>
            <person name="Bonch-Osmolovskaya E.A."/>
            <person name="Kublanov I.V."/>
        </authorList>
    </citation>
    <scope>NUCLEOTIDE SEQUENCE [LARGE SCALE GENOMIC DNA]</scope>
    <source>
        <strain evidence="4 5">GM2012</strain>
    </source>
</reference>
<feature type="domain" description="PDZ" evidence="3">
    <location>
        <begin position="177"/>
        <end position="274"/>
    </location>
</feature>
<feature type="compositionally biased region" description="Pro residues" evidence="2">
    <location>
        <begin position="286"/>
        <end position="297"/>
    </location>
</feature>
<dbReference type="InterPro" id="IPR036034">
    <property type="entry name" value="PDZ_sf"/>
</dbReference>
<dbReference type="SUPFAM" id="SSF50156">
    <property type="entry name" value="PDZ domain-like"/>
    <property type="match status" value="2"/>
</dbReference>
<dbReference type="InterPro" id="IPR001478">
    <property type="entry name" value="PDZ"/>
</dbReference>
<proteinExistence type="predicted"/>